<dbReference type="InterPro" id="IPR024967">
    <property type="entry name" value="DNA-bd_IS481-type"/>
</dbReference>
<sequence length="110" mass="12614">MVQRHLLEGWDVASLADAGGVSQRTVWKWIARFRAEGILGLEDRSSCPHRIANRTDDRTVERVRKLRHARLAAWQIAELLDLARSTVSAILVRLGLSRLRLLEPKEPVRR</sequence>
<name>A0A518CUT7_9BACT</name>
<feature type="domain" description="DNA-binding" evidence="1">
    <location>
        <begin position="2"/>
        <end position="65"/>
    </location>
</feature>
<gene>
    <name evidence="2" type="ORF">Pla163_00780</name>
</gene>
<dbReference type="AlphaFoldDB" id="A0A518CUT7"/>
<evidence type="ECO:0000313" key="2">
    <source>
        <dbReference type="EMBL" id="QDU82983.1"/>
    </source>
</evidence>
<proteinExistence type="predicted"/>
<accession>A0A518CUT7</accession>
<reference evidence="2 3" key="1">
    <citation type="submission" date="2019-02" db="EMBL/GenBank/DDBJ databases">
        <title>Deep-cultivation of Planctomycetes and their phenomic and genomic characterization uncovers novel biology.</title>
        <authorList>
            <person name="Wiegand S."/>
            <person name="Jogler M."/>
            <person name="Boedeker C."/>
            <person name="Pinto D."/>
            <person name="Vollmers J."/>
            <person name="Rivas-Marin E."/>
            <person name="Kohn T."/>
            <person name="Peeters S.H."/>
            <person name="Heuer A."/>
            <person name="Rast P."/>
            <person name="Oberbeckmann S."/>
            <person name="Bunk B."/>
            <person name="Jeske O."/>
            <person name="Meyerdierks A."/>
            <person name="Storesund J.E."/>
            <person name="Kallscheuer N."/>
            <person name="Luecker S."/>
            <person name="Lage O.M."/>
            <person name="Pohl T."/>
            <person name="Merkel B.J."/>
            <person name="Hornburger P."/>
            <person name="Mueller R.-W."/>
            <person name="Bruemmer F."/>
            <person name="Labrenz M."/>
            <person name="Spormann A.M."/>
            <person name="Op den Camp H."/>
            <person name="Overmann J."/>
            <person name="Amann R."/>
            <person name="Jetten M.S.M."/>
            <person name="Mascher T."/>
            <person name="Medema M.H."/>
            <person name="Devos D.P."/>
            <person name="Kaster A.-K."/>
            <person name="Ovreas L."/>
            <person name="Rohde M."/>
            <person name="Galperin M.Y."/>
            <person name="Jogler C."/>
        </authorList>
    </citation>
    <scope>NUCLEOTIDE SEQUENCE [LARGE SCALE GENOMIC DNA]</scope>
    <source>
        <strain evidence="2 3">Pla163</strain>
    </source>
</reference>
<protein>
    <recommendedName>
        <fullName evidence="1">DNA-binding domain-containing protein</fullName>
    </recommendedName>
</protein>
<dbReference type="Pfam" id="PF13011">
    <property type="entry name" value="LZ_Tnp_IS481"/>
    <property type="match status" value="1"/>
</dbReference>
<dbReference type="InterPro" id="IPR009057">
    <property type="entry name" value="Homeodomain-like_sf"/>
</dbReference>
<dbReference type="Proteomes" id="UP000319342">
    <property type="component" value="Chromosome"/>
</dbReference>
<dbReference type="SUPFAM" id="SSF46689">
    <property type="entry name" value="Homeodomain-like"/>
    <property type="match status" value="1"/>
</dbReference>
<organism evidence="2 3">
    <name type="scientific">Rohdeia mirabilis</name>
    <dbReference type="NCBI Taxonomy" id="2528008"/>
    <lineage>
        <taxon>Bacteria</taxon>
        <taxon>Pseudomonadati</taxon>
        <taxon>Planctomycetota</taxon>
        <taxon>Planctomycetia</taxon>
        <taxon>Planctomycetia incertae sedis</taxon>
        <taxon>Rohdeia</taxon>
    </lineage>
</organism>
<dbReference type="EMBL" id="CP036290">
    <property type="protein sequence ID" value="QDU82983.1"/>
    <property type="molecule type" value="Genomic_DNA"/>
</dbReference>
<evidence type="ECO:0000313" key="3">
    <source>
        <dbReference type="Proteomes" id="UP000319342"/>
    </source>
</evidence>
<keyword evidence="3" id="KW-1185">Reference proteome</keyword>
<evidence type="ECO:0000259" key="1">
    <source>
        <dbReference type="Pfam" id="PF13011"/>
    </source>
</evidence>